<evidence type="ECO:0000256" key="4">
    <source>
        <dbReference type="SAM" id="MobiDB-lite"/>
    </source>
</evidence>
<name>A0ABR1SXH1_9PEZI</name>
<evidence type="ECO:0000256" key="2">
    <source>
        <dbReference type="ARBA" id="ARBA00047899"/>
    </source>
</evidence>
<comment type="catalytic activity">
    <reaction evidence="3">
        <text>L-seryl-[protein] + ATP = O-phospho-L-seryl-[protein] + ADP + H(+)</text>
        <dbReference type="Rhea" id="RHEA:17989"/>
        <dbReference type="Rhea" id="RHEA-COMP:9863"/>
        <dbReference type="Rhea" id="RHEA-COMP:11604"/>
        <dbReference type="ChEBI" id="CHEBI:15378"/>
        <dbReference type="ChEBI" id="CHEBI:29999"/>
        <dbReference type="ChEBI" id="CHEBI:30616"/>
        <dbReference type="ChEBI" id="CHEBI:83421"/>
        <dbReference type="ChEBI" id="CHEBI:456216"/>
        <dbReference type="EC" id="2.7.11.1"/>
    </reaction>
</comment>
<comment type="caution">
    <text evidence="5">The sequence shown here is derived from an EMBL/GenBank/DDBJ whole genome shotgun (WGS) entry which is preliminary data.</text>
</comment>
<evidence type="ECO:0000313" key="6">
    <source>
        <dbReference type="Proteomes" id="UP001480595"/>
    </source>
</evidence>
<protein>
    <recommendedName>
        <fullName evidence="1">non-specific serine/threonine protein kinase</fullName>
        <ecNumber evidence="1">2.7.11.1</ecNumber>
    </recommendedName>
</protein>
<comment type="catalytic activity">
    <reaction evidence="2">
        <text>L-threonyl-[protein] + ATP = O-phospho-L-threonyl-[protein] + ADP + H(+)</text>
        <dbReference type="Rhea" id="RHEA:46608"/>
        <dbReference type="Rhea" id="RHEA-COMP:11060"/>
        <dbReference type="Rhea" id="RHEA-COMP:11605"/>
        <dbReference type="ChEBI" id="CHEBI:15378"/>
        <dbReference type="ChEBI" id="CHEBI:30013"/>
        <dbReference type="ChEBI" id="CHEBI:30616"/>
        <dbReference type="ChEBI" id="CHEBI:61977"/>
        <dbReference type="ChEBI" id="CHEBI:456216"/>
        <dbReference type="EC" id="2.7.11.1"/>
    </reaction>
</comment>
<evidence type="ECO:0000256" key="3">
    <source>
        <dbReference type="ARBA" id="ARBA00048679"/>
    </source>
</evidence>
<dbReference type="RefSeq" id="XP_066708271.1">
    <property type="nucleotide sequence ID" value="XM_066866595.1"/>
</dbReference>
<keyword evidence="6" id="KW-1185">Reference proteome</keyword>
<feature type="region of interest" description="Disordered" evidence="4">
    <location>
        <begin position="1"/>
        <end position="60"/>
    </location>
</feature>
<dbReference type="InterPro" id="IPR011009">
    <property type="entry name" value="Kinase-like_dom_sf"/>
</dbReference>
<dbReference type="EMBL" id="JAQQWL010000016">
    <property type="protein sequence ID" value="KAK8038419.1"/>
    <property type="molecule type" value="Genomic_DNA"/>
</dbReference>
<dbReference type="EC" id="2.7.11.1" evidence="1"/>
<dbReference type="InterPro" id="IPR008266">
    <property type="entry name" value="Tyr_kinase_AS"/>
</dbReference>
<dbReference type="PROSITE" id="PS00109">
    <property type="entry name" value="PROTEIN_KINASE_TYR"/>
    <property type="match status" value="1"/>
</dbReference>
<reference evidence="5 6" key="1">
    <citation type="submission" date="2023-01" db="EMBL/GenBank/DDBJ databases">
        <title>Analysis of 21 Apiospora genomes using comparative genomics revels a genus with tremendous synthesis potential of carbohydrate active enzymes and secondary metabolites.</title>
        <authorList>
            <person name="Sorensen T."/>
        </authorList>
    </citation>
    <scope>NUCLEOTIDE SEQUENCE [LARGE SCALE GENOMIC DNA]</scope>
    <source>
        <strain evidence="5 6">CBS 135458</strain>
    </source>
</reference>
<dbReference type="Proteomes" id="UP001480595">
    <property type="component" value="Unassembled WGS sequence"/>
</dbReference>
<sequence>MNDRHRQITRLAISRRPTKRSIAHRAARRQSRKDLPESSDDDEVAPRPPDTPTPQDQKEFGAAGGWRIGLLHKEATHGSSDTVPKDAFWGWPKEGDAGDREHHPINHAEWIRLLREQLKQSLDDGITPLGQGGHCTGFCQDLEHEAAIYQRLRPIQGVYVPVFLGAIDLRSMSKTYYYDHRVYIVHMSFLSWGGTSIPQRLSDSQKCLQNEAFRALGALHRAGVIHHDVRQANLLFNPDTNGVMLIDFERASLLQLSRRPLAQLVPNKRKHTPSKLDGRKTDRQPGNGRGQEVADVGLGGGGVAAGKLAGCLSVSRVPAVARFGKQASRRNRPRHQNLIENASKVKSRKSAAPERCGHSQAHALQRVPFRNQPGYGSDTRFDVRLVIPADPGLVVIWTTLTGHPPRRAADLDLAEHAAQAVML</sequence>
<evidence type="ECO:0000256" key="1">
    <source>
        <dbReference type="ARBA" id="ARBA00012513"/>
    </source>
</evidence>
<feature type="region of interest" description="Disordered" evidence="4">
    <location>
        <begin position="264"/>
        <end position="292"/>
    </location>
</feature>
<gene>
    <name evidence="5" type="ORF">PG994_015186</name>
</gene>
<accession>A0ABR1SXH1</accession>
<dbReference type="PANTHER" id="PTHR37171:SF1">
    <property type="entry name" value="SERINE_THREONINE-PROTEIN KINASE YRZF-RELATED"/>
    <property type="match status" value="1"/>
</dbReference>
<dbReference type="InterPro" id="IPR052396">
    <property type="entry name" value="Meiotic_Drive_Suppr_Kinase"/>
</dbReference>
<organism evidence="5 6">
    <name type="scientific">Apiospora phragmitis</name>
    <dbReference type="NCBI Taxonomy" id="2905665"/>
    <lineage>
        <taxon>Eukaryota</taxon>
        <taxon>Fungi</taxon>
        <taxon>Dikarya</taxon>
        <taxon>Ascomycota</taxon>
        <taxon>Pezizomycotina</taxon>
        <taxon>Sordariomycetes</taxon>
        <taxon>Xylariomycetidae</taxon>
        <taxon>Amphisphaeriales</taxon>
        <taxon>Apiosporaceae</taxon>
        <taxon>Apiospora</taxon>
    </lineage>
</organism>
<dbReference type="PANTHER" id="PTHR37171">
    <property type="entry name" value="SERINE/THREONINE-PROTEIN KINASE YRZF-RELATED"/>
    <property type="match status" value="1"/>
</dbReference>
<feature type="compositionally biased region" description="Basic and acidic residues" evidence="4">
    <location>
        <begin position="274"/>
        <end position="283"/>
    </location>
</feature>
<proteinExistence type="predicted"/>
<evidence type="ECO:0000313" key="5">
    <source>
        <dbReference type="EMBL" id="KAK8038419.1"/>
    </source>
</evidence>
<feature type="compositionally biased region" description="Basic residues" evidence="4">
    <location>
        <begin position="16"/>
        <end position="31"/>
    </location>
</feature>
<dbReference type="SUPFAM" id="SSF56112">
    <property type="entry name" value="Protein kinase-like (PK-like)"/>
    <property type="match status" value="1"/>
</dbReference>
<dbReference type="GeneID" id="92099658"/>
<dbReference type="Gene3D" id="1.10.510.10">
    <property type="entry name" value="Transferase(Phosphotransferase) domain 1"/>
    <property type="match status" value="1"/>
</dbReference>